<evidence type="ECO:0000256" key="4">
    <source>
        <dbReference type="ARBA" id="ARBA00022723"/>
    </source>
</evidence>
<evidence type="ECO:0000313" key="13">
    <source>
        <dbReference type="Proteomes" id="UP000655523"/>
    </source>
</evidence>
<dbReference type="GO" id="GO:0003700">
    <property type="term" value="F:DNA-binding transcription factor activity"/>
    <property type="evidence" value="ECO:0007669"/>
    <property type="project" value="InterPro"/>
</dbReference>
<evidence type="ECO:0000256" key="3">
    <source>
        <dbReference type="ARBA" id="ARBA00022491"/>
    </source>
</evidence>
<dbReference type="InterPro" id="IPR011794">
    <property type="entry name" value="MerR"/>
</dbReference>
<dbReference type="PANTHER" id="PTHR30204:SF69">
    <property type="entry name" value="MERR-FAMILY TRANSCRIPTIONAL REGULATOR"/>
    <property type="match status" value="1"/>
</dbReference>
<keyword evidence="4" id="KW-0479">Metal-binding</keyword>
<dbReference type="CDD" id="cd04783">
    <property type="entry name" value="HTH_MerR1"/>
    <property type="match status" value="1"/>
</dbReference>
<evidence type="ECO:0000256" key="7">
    <source>
        <dbReference type="ARBA" id="ARBA00023125"/>
    </source>
</evidence>
<dbReference type="InterPro" id="IPR015358">
    <property type="entry name" value="Tscrpt_reg_MerR_DNA-bd"/>
</dbReference>
<dbReference type="NCBIfam" id="TIGR02051">
    <property type="entry name" value="MerR"/>
    <property type="match status" value="1"/>
</dbReference>
<comment type="caution">
    <text evidence="12">The sequence shown here is derived from an EMBL/GenBank/DDBJ whole genome shotgun (WGS) entry which is preliminary data.</text>
</comment>
<sequence length="141" mass="15668">MREMTIGQLAEAAEVNVETVRYYHRRGLLPAPPRPVGGIRRYPTAVLTRLRFIKRSQSLGFSLDEVEALLSLHDGQACNAARAIAEHKLVDVRQRIQDLSMLEAALATLVQRCSTSKGKVSCPLIDTLMNGDEPVTRPARF</sequence>
<evidence type="ECO:0000256" key="6">
    <source>
        <dbReference type="ARBA" id="ARBA00023015"/>
    </source>
</evidence>
<dbReference type="Pfam" id="PF09278">
    <property type="entry name" value="MerR-DNA-bind"/>
    <property type="match status" value="1"/>
</dbReference>
<dbReference type="InterPro" id="IPR000551">
    <property type="entry name" value="MerR-type_HTH_dom"/>
</dbReference>
<keyword evidence="6" id="KW-0805">Transcription regulation</keyword>
<keyword evidence="8" id="KW-0010">Activator</keyword>
<dbReference type="SUPFAM" id="SSF46955">
    <property type="entry name" value="Putative DNA-binding domain"/>
    <property type="match status" value="1"/>
</dbReference>
<dbReference type="PANTHER" id="PTHR30204">
    <property type="entry name" value="REDOX-CYCLING DRUG-SENSING TRANSCRIPTIONAL ACTIVATOR SOXR"/>
    <property type="match status" value="1"/>
</dbReference>
<keyword evidence="9" id="KW-0804">Transcription</keyword>
<evidence type="ECO:0000256" key="2">
    <source>
        <dbReference type="ARBA" id="ARBA00022466"/>
    </source>
</evidence>
<keyword evidence="7" id="KW-0238">DNA-binding</keyword>
<evidence type="ECO:0000256" key="5">
    <source>
        <dbReference type="ARBA" id="ARBA00022914"/>
    </source>
</evidence>
<dbReference type="InterPro" id="IPR047057">
    <property type="entry name" value="MerR_fam"/>
</dbReference>
<dbReference type="Gene3D" id="1.10.1660.10">
    <property type="match status" value="1"/>
</dbReference>
<proteinExistence type="predicted"/>
<dbReference type="SMART" id="SM00422">
    <property type="entry name" value="HTH_MERR"/>
    <property type="match status" value="1"/>
</dbReference>
<dbReference type="Pfam" id="PF00376">
    <property type="entry name" value="MerR"/>
    <property type="match status" value="1"/>
</dbReference>
<dbReference type="InterPro" id="IPR009061">
    <property type="entry name" value="DNA-bd_dom_put_sf"/>
</dbReference>
<dbReference type="RefSeq" id="WP_172161902.1">
    <property type="nucleotide sequence ID" value="NZ_WOEZ01000039.1"/>
</dbReference>
<dbReference type="GO" id="GO:0003677">
    <property type="term" value="F:DNA binding"/>
    <property type="evidence" value="ECO:0007669"/>
    <property type="project" value="UniProtKB-KW"/>
</dbReference>
<dbReference type="GO" id="GO:0045340">
    <property type="term" value="F:mercury ion binding"/>
    <property type="evidence" value="ECO:0007669"/>
    <property type="project" value="InterPro"/>
</dbReference>
<protein>
    <recommendedName>
        <fullName evidence="1">Mercuric resistance operon regulatory protein</fullName>
    </recommendedName>
</protein>
<keyword evidence="5" id="KW-0476">Mercury</keyword>
<reference evidence="12 13" key="1">
    <citation type="submission" date="2019-11" db="EMBL/GenBank/DDBJ databases">
        <title>Metabolism of dissolved organic matter in forest soils.</title>
        <authorList>
            <person name="Cyle K.T."/>
            <person name="Wilhelm R.C."/>
            <person name="Martinez C.E."/>
        </authorList>
    </citation>
    <scope>NUCLEOTIDE SEQUENCE [LARGE SCALE GENOMIC DNA]</scope>
    <source>
        <strain evidence="12 13">5N</strain>
    </source>
</reference>
<dbReference type="PRINTS" id="PR00040">
    <property type="entry name" value="HTHMERR"/>
</dbReference>
<dbReference type="AlphaFoldDB" id="A0A972NMC1"/>
<evidence type="ECO:0000313" key="12">
    <source>
        <dbReference type="EMBL" id="NPT54437.1"/>
    </source>
</evidence>
<comment type="function">
    <text evidence="10">Mediates the mercuric-dependent induction of mercury resistance operon. In the absence of mercury MerR represses transcription by binding tightly to the mer operator region; when mercury is present the dimeric complex binds a single ion and becomes a potent transcriptional activator, while remaining bound to the mer site.</text>
</comment>
<keyword evidence="13" id="KW-1185">Reference proteome</keyword>
<keyword evidence="3" id="KW-0678">Repressor</keyword>
<feature type="domain" description="HTH merR-type" evidence="11">
    <location>
        <begin position="3"/>
        <end position="72"/>
    </location>
</feature>
<keyword evidence="2" id="KW-0475">Mercuric resistance</keyword>
<dbReference type="PROSITE" id="PS50937">
    <property type="entry name" value="HTH_MERR_2"/>
    <property type="match status" value="1"/>
</dbReference>
<accession>A0A972NMC1</accession>
<evidence type="ECO:0000259" key="11">
    <source>
        <dbReference type="PROSITE" id="PS50937"/>
    </source>
</evidence>
<organism evidence="12 13">
    <name type="scientific">Paraburkholderia elongata</name>
    <dbReference type="NCBI Taxonomy" id="2675747"/>
    <lineage>
        <taxon>Bacteria</taxon>
        <taxon>Pseudomonadati</taxon>
        <taxon>Pseudomonadota</taxon>
        <taxon>Betaproteobacteria</taxon>
        <taxon>Burkholderiales</taxon>
        <taxon>Burkholderiaceae</taxon>
        <taxon>Paraburkholderia</taxon>
    </lineage>
</organism>
<dbReference type="EMBL" id="WOEZ01000039">
    <property type="protein sequence ID" value="NPT54437.1"/>
    <property type="molecule type" value="Genomic_DNA"/>
</dbReference>
<evidence type="ECO:0000256" key="8">
    <source>
        <dbReference type="ARBA" id="ARBA00023159"/>
    </source>
</evidence>
<gene>
    <name evidence="12" type="primary">merR</name>
    <name evidence="12" type="ORF">GNZ13_07395</name>
</gene>
<name>A0A972NMC1_9BURK</name>
<dbReference type="Proteomes" id="UP000655523">
    <property type="component" value="Unassembled WGS sequence"/>
</dbReference>
<evidence type="ECO:0000256" key="9">
    <source>
        <dbReference type="ARBA" id="ARBA00023163"/>
    </source>
</evidence>
<evidence type="ECO:0000256" key="10">
    <source>
        <dbReference type="ARBA" id="ARBA00024874"/>
    </source>
</evidence>
<dbReference type="GO" id="GO:0046689">
    <property type="term" value="P:response to mercury ion"/>
    <property type="evidence" value="ECO:0007669"/>
    <property type="project" value="UniProtKB-KW"/>
</dbReference>
<evidence type="ECO:0000256" key="1">
    <source>
        <dbReference type="ARBA" id="ARBA00017146"/>
    </source>
</evidence>